<dbReference type="InterPro" id="IPR036942">
    <property type="entry name" value="Beta-barrel_TonB_sf"/>
</dbReference>
<accession>K6X3X8</accession>
<evidence type="ECO:0000259" key="6">
    <source>
        <dbReference type="Pfam" id="PF00593"/>
    </source>
</evidence>
<evidence type="ECO:0000313" key="9">
    <source>
        <dbReference type="Proteomes" id="UP000006334"/>
    </source>
</evidence>
<dbReference type="EMBL" id="BAEN01000051">
    <property type="protein sequence ID" value="GAC15309.1"/>
    <property type="molecule type" value="Genomic_DNA"/>
</dbReference>
<evidence type="ECO:0000259" key="7">
    <source>
        <dbReference type="Pfam" id="PF07715"/>
    </source>
</evidence>
<evidence type="ECO:0000313" key="8">
    <source>
        <dbReference type="EMBL" id="GAC15309.1"/>
    </source>
</evidence>
<feature type="domain" description="TonB-dependent receptor-like beta-barrel" evidence="6">
    <location>
        <begin position="445"/>
        <end position="1010"/>
    </location>
</feature>
<evidence type="ECO:0000256" key="1">
    <source>
        <dbReference type="ARBA" id="ARBA00004442"/>
    </source>
</evidence>
<feature type="signal peptide" evidence="5">
    <location>
        <begin position="1"/>
        <end position="28"/>
    </location>
</feature>
<dbReference type="Pfam" id="PF07715">
    <property type="entry name" value="Plug"/>
    <property type="match status" value="1"/>
</dbReference>
<evidence type="ECO:0000256" key="3">
    <source>
        <dbReference type="ARBA" id="ARBA00023237"/>
    </source>
</evidence>
<dbReference type="PANTHER" id="PTHR40980">
    <property type="entry name" value="PLUG DOMAIN-CONTAINING PROTEIN"/>
    <property type="match status" value="1"/>
</dbReference>
<dbReference type="InterPro" id="IPR037066">
    <property type="entry name" value="Plug_dom_sf"/>
</dbReference>
<dbReference type="InterPro" id="IPR010104">
    <property type="entry name" value="TonB_rcpt_bac"/>
</dbReference>
<dbReference type="Gene3D" id="2.40.170.20">
    <property type="entry name" value="TonB-dependent receptor, beta-barrel domain"/>
    <property type="match status" value="2"/>
</dbReference>
<proteinExistence type="inferred from homology"/>
<reference evidence="8 9" key="1">
    <citation type="journal article" date="2017" name="Antonie Van Leeuwenhoek">
        <title>Rhizobium rhizosphaerae sp. nov., a novel species isolated from rice rhizosphere.</title>
        <authorList>
            <person name="Zhao J.J."/>
            <person name="Zhang J."/>
            <person name="Zhang R.J."/>
            <person name="Zhang C.W."/>
            <person name="Yin H.Q."/>
            <person name="Zhang X.X."/>
        </authorList>
    </citation>
    <scope>NUCLEOTIDE SEQUENCE [LARGE SCALE GENOMIC DNA]</scope>
    <source>
        <strain evidence="8 9">E3</strain>
    </source>
</reference>
<dbReference type="Pfam" id="PF00593">
    <property type="entry name" value="TonB_dep_Rec_b-barrel"/>
    <property type="match status" value="1"/>
</dbReference>
<dbReference type="SUPFAM" id="SSF56935">
    <property type="entry name" value="Porins"/>
    <property type="match status" value="1"/>
</dbReference>
<dbReference type="AlphaFoldDB" id="K6X3X8"/>
<gene>
    <name evidence="8" type="ORF">GLIP_2687</name>
</gene>
<evidence type="ECO:0000256" key="2">
    <source>
        <dbReference type="ARBA" id="ARBA00023136"/>
    </source>
</evidence>
<dbReference type="Proteomes" id="UP000006334">
    <property type="component" value="Unassembled WGS sequence"/>
</dbReference>
<comment type="similarity">
    <text evidence="4">Belongs to the TonB-dependent receptor family.</text>
</comment>
<comment type="subcellular location">
    <subcellularLocation>
        <location evidence="1 4">Cell outer membrane</location>
    </subcellularLocation>
</comment>
<sequence>MKHKNFIRTQLATSLSLILGSVTLPAIAQDAALTDDTEVILVKGIRGSMVKSMDIKRESVGIVDAITAEDIGKFPDSNLAESLQRVTGVSIDRRNGEGFQVTVRGFGPEFNQVTLNGRTMPAAQVNEAGGLNSSRSFDMSNIASEGVSGATIYKSGKANIASGGIGATVDLQTRKPFQNDGFSASIGAKALHDTTNRVGSDITPELSGFASWSDDMFGASISASHQRRDNGRTGAFTNGWNDYSGAYTGADFIPNGTTDDVVITNAPTIGTQTNFTPGLRYNHFDFERERQNAQVTLQFRPNDNMELTLDYTYAKQDIRSNRNELSLWFGGGAFPTSAVEFDGNTEVATPLYWLTENSPNYDPRDVNFGVQGGHVENKLDSLGLNFEWQVSDDLTVVFDAHNSTAKAGPGGDGPGNFYNVGIGGQGTSVQGIDNSGDLPLLVGVWDEYDDIGGNVPGQIDKGDLSSTVRQIWYDRTESDMTQMRLDLNYNLTDEASIDFGIESRDMEYTNRSSFDQTVLEGNWGASNPGDIPENMVDVLNFASLFDGYSSEMSPGARSFFESAYGGEAGGEFVTFGPTSYIGDANALGQLLSSNIGLDWAPNPVDSTNRLIEEKITSLYTQFNYSGETEDITFDLIAGVRYEKTEVASTAQVAQPEILWQGDNDFLVQGGDASNAPLIYKEADYDHILPSVSLSLGLTEDIVAKMSWSKTIARADYSVLQHGVSGIGGPIGGPTILGASNGTATNGNVGLMPIESNNLDFSVEWYYGEASYLSVGFFDKRVPNFIGTEEVETIADTTRDPSNGPRAQAAIAELEARGLDVNQQNLFRMVASLDDGAGGCIANPNVDVNLCGADFDSAPYEGANGWENGVDIVALSSDPLSVLDASTPVNANDARISGWEIAAQHFFGETGFGIQANVTLVSGSVSYDVADTSGAAQFALTGLSDSANLVFIYENNDLQARITYNWRDEFLNSANVGGNEPEFTEAYQQVDFSIGYNITEDWSVSLEGINIFEEDIRRFGRSKSQFRSLEIYGARYALSTRYTF</sequence>
<dbReference type="InterPro" id="IPR000531">
    <property type="entry name" value="Beta-barrel_TonB"/>
</dbReference>
<dbReference type="eggNOG" id="COG1629">
    <property type="taxonomic scope" value="Bacteria"/>
</dbReference>
<keyword evidence="4" id="KW-0798">TonB box</keyword>
<dbReference type="NCBIfam" id="TIGR01782">
    <property type="entry name" value="TonB-Xanth-Caul"/>
    <property type="match status" value="1"/>
</dbReference>
<protein>
    <submittedName>
        <fullName evidence="8">TonB-dependent receptor</fullName>
    </submittedName>
</protein>
<dbReference type="GO" id="GO:0009279">
    <property type="term" value="C:cell outer membrane"/>
    <property type="evidence" value="ECO:0007669"/>
    <property type="project" value="UniProtKB-SubCell"/>
</dbReference>
<keyword evidence="8" id="KW-0675">Receptor</keyword>
<keyword evidence="9" id="KW-1185">Reference proteome</keyword>
<evidence type="ECO:0000256" key="5">
    <source>
        <dbReference type="SAM" id="SignalP"/>
    </source>
</evidence>
<keyword evidence="3" id="KW-0998">Cell outer membrane</keyword>
<dbReference type="PANTHER" id="PTHR40980:SF3">
    <property type="entry name" value="TONB-DEPENDENT RECEPTOR-LIKE BETA-BARREL DOMAIN-CONTAINING PROTEIN"/>
    <property type="match status" value="1"/>
</dbReference>
<comment type="caution">
    <text evidence="8">The sequence shown here is derived from an EMBL/GenBank/DDBJ whole genome shotgun (WGS) entry which is preliminary data.</text>
</comment>
<dbReference type="STRING" id="1127673.GLIP_2687"/>
<name>K6X3X8_9ALTE</name>
<dbReference type="InterPro" id="IPR012910">
    <property type="entry name" value="Plug_dom"/>
</dbReference>
<feature type="chain" id="PRO_5003896342" evidence="5">
    <location>
        <begin position="29"/>
        <end position="1043"/>
    </location>
</feature>
<dbReference type="RefSeq" id="WP_008845114.1">
    <property type="nucleotide sequence ID" value="NZ_BAEN01000051.1"/>
</dbReference>
<keyword evidence="5" id="KW-0732">Signal</keyword>
<keyword evidence="2 4" id="KW-0472">Membrane</keyword>
<feature type="domain" description="TonB-dependent receptor plug" evidence="7">
    <location>
        <begin position="56"/>
        <end position="166"/>
    </location>
</feature>
<dbReference type="OrthoDB" id="8727862at2"/>
<evidence type="ECO:0000256" key="4">
    <source>
        <dbReference type="RuleBase" id="RU003357"/>
    </source>
</evidence>
<organism evidence="8 9">
    <name type="scientific">Aliiglaciecola lipolytica E3</name>
    <dbReference type="NCBI Taxonomy" id="1127673"/>
    <lineage>
        <taxon>Bacteria</taxon>
        <taxon>Pseudomonadati</taxon>
        <taxon>Pseudomonadota</taxon>
        <taxon>Gammaproteobacteria</taxon>
        <taxon>Alteromonadales</taxon>
        <taxon>Alteromonadaceae</taxon>
        <taxon>Aliiglaciecola</taxon>
    </lineage>
</organism>
<dbReference type="Gene3D" id="2.170.130.10">
    <property type="entry name" value="TonB-dependent receptor, plug domain"/>
    <property type="match status" value="1"/>
</dbReference>